<name>A0A7W9ILP1_9ACTN</name>
<dbReference type="AlphaFoldDB" id="A0A7W9ILP1"/>
<evidence type="ECO:0000313" key="5">
    <source>
        <dbReference type="Proteomes" id="UP000540685"/>
    </source>
</evidence>
<organism evidence="4 5">
    <name type="scientific">Streptosporangium becharense</name>
    <dbReference type="NCBI Taxonomy" id="1816182"/>
    <lineage>
        <taxon>Bacteria</taxon>
        <taxon>Bacillati</taxon>
        <taxon>Actinomycetota</taxon>
        <taxon>Actinomycetes</taxon>
        <taxon>Streptosporangiales</taxon>
        <taxon>Streptosporangiaceae</taxon>
        <taxon>Streptosporangium</taxon>
    </lineage>
</organism>
<feature type="domain" description="ARB-07466-like C-terminal" evidence="3">
    <location>
        <begin position="210"/>
        <end position="316"/>
    </location>
</feature>
<dbReference type="InterPro" id="IPR058593">
    <property type="entry name" value="ARB_07466-like_C"/>
</dbReference>
<evidence type="ECO:0000256" key="2">
    <source>
        <dbReference type="SAM" id="SignalP"/>
    </source>
</evidence>
<feature type="signal peptide" evidence="2">
    <location>
        <begin position="1"/>
        <end position="34"/>
    </location>
</feature>
<feature type="chain" id="PRO_5030792834" description="ARB-07466-like C-terminal domain-containing protein" evidence="2">
    <location>
        <begin position="35"/>
        <end position="324"/>
    </location>
</feature>
<protein>
    <recommendedName>
        <fullName evidence="3">ARB-07466-like C-terminal domain-containing protein</fullName>
    </recommendedName>
</protein>
<reference evidence="4 5" key="1">
    <citation type="submission" date="2020-08" db="EMBL/GenBank/DDBJ databases">
        <title>Sequencing the genomes of 1000 actinobacteria strains.</title>
        <authorList>
            <person name="Klenk H.-P."/>
        </authorList>
    </citation>
    <scope>NUCLEOTIDE SEQUENCE [LARGE SCALE GENOMIC DNA]</scope>
    <source>
        <strain evidence="4 5">DSM 46887</strain>
    </source>
</reference>
<comment type="caution">
    <text evidence="4">The sequence shown here is derived from an EMBL/GenBank/DDBJ whole genome shotgun (WGS) entry which is preliminary data.</text>
</comment>
<keyword evidence="1" id="KW-0175">Coiled coil</keyword>
<dbReference type="Pfam" id="PF26571">
    <property type="entry name" value="VldE"/>
    <property type="match status" value="1"/>
</dbReference>
<dbReference type="EMBL" id="JACHMP010000001">
    <property type="protein sequence ID" value="MBB5823050.1"/>
    <property type="molecule type" value="Genomic_DNA"/>
</dbReference>
<keyword evidence="2" id="KW-0732">Signal</keyword>
<keyword evidence="5" id="KW-1185">Reference proteome</keyword>
<gene>
    <name evidence="4" type="ORF">F4562_006112</name>
</gene>
<sequence length="324" mass="34904">MTVTSPMSRHRTTAALAALAAAAVALGHADAVLAAPKPAETELRADLARFKEKVGSLAETYAAKRGELKKAQQAEAVARKDLRKAETVYEEAREKAAAVTPPSQPSGAQSTVAVLFTPDLGGTAVMERFAAEQGAHLMDLAAGVDRRKEAVEKAVQLTGETREEVKEARARRDEAKEAVGDIKGKLGLIAPLGSGRRADGTWVAQSPTGAENITDRTRIMRDAVMRRFDLPYTVGCYRSTQDGGEHPLGRACDFMMSTGGAMPSAANLKLGDEIAAWAIKNKDRLGVKYVIWRQRINHGSGWRAMSDRGSVTANHFDHPHISMY</sequence>
<feature type="coiled-coil region" evidence="1">
    <location>
        <begin position="158"/>
        <end position="185"/>
    </location>
</feature>
<evidence type="ECO:0000313" key="4">
    <source>
        <dbReference type="EMBL" id="MBB5823050.1"/>
    </source>
</evidence>
<dbReference type="RefSeq" id="WP_311733892.1">
    <property type="nucleotide sequence ID" value="NZ_JACHMP010000001.1"/>
</dbReference>
<proteinExistence type="predicted"/>
<evidence type="ECO:0000259" key="3">
    <source>
        <dbReference type="Pfam" id="PF26571"/>
    </source>
</evidence>
<dbReference type="Proteomes" id="UP000540685">
    <property type="component" value="Unassembled WGS sequence"/>
</dbReference>
<feature type="coiled-coil region" evidence="1">
    <location>
        <begin position="68"/>
        <end position="95"/>
    </location>
</feature>
<evidence type="ECO:0000256" key="1">
    <source>
        <dbReference type="SAM" id="Coils"/>
    </source>
</evidence>
<accession>A0A7W9ILP1</accession>